<dbReference type="EMBL" id="VOOR01000038">
    <property type="protein sequence ID" value="TXB62040.1"/>
    <property type="molecule type" value="Genomic_DNA"/>
</dbReference>
<comment type="caution">
    <text evidence="1">The sequence shown here is derived from an EMBL/GenBank/DDBJ whole genome shotgun (WGS) entry which is preliminary data.</text>
</comment>
<protein>
    <recommendedName>
        <fullName evidence="3">Lipoprotein</fullName>
    </recommendedName>
</protein>
<dbReference type="PROSITE" id="PS51257">
    <property type="entry name" value="PROKAR_LIPOPROTEIN"/>
    <property type="match status" value="1"/>
</dbReference>
<dbReference type="Proteomes" id="UP000321580">
    <property type="component" value="Unassembled WGS sequence"/>
</dbReference>
<keyword evidence="2" id="KW-1185">Reference proteome</keyword>
<name>A0A5C6RK19_9BACT</name>
<sequence>MNTRRYKVSLCFLLLMLLGCNEEKRGIQGEWSLNSNEIEKPLPSKLRAMFIYDYPYSYKEKIYITDTLLEYPLGFSDEERWPQRNFLYFQIKEDKMVIEGDTVDYKLAQKKLCIENQCFNQSDTGMGLRFQYVDLQVKYERSLSMGFKVEESGEFNLYHSELEESRKGFIPLESIDYLAKLGGRLKREQMNRIYNVGVSHAREYELFIVLNDESFAVKTFGLDGRLPFEMRAFIHNLIKSVEEEVKKE</sequence>
<evidence type="ECO:0008006" key="3">
    <source>
        <dbReference type="Google" id="ProtNLM"/>
    </source>
</evidence>
<evidence type="ECO:0000313" key="1">
    <source>
        <dbReference type="EMBL" id="TXB62040.1"/>
    </source>
</evidence>
<accession>A0A5C6RK19</accession>
<evidence type="ECO:0000313" key="2">
    <source>
        <dbReference type="Proteomes" id="UP000321580"/>
    </source>
</evidence>
<reference evidence="1 2" key="1">
    <citation type="submission" date="2019-08" db="EMBL/GenBank/DDBJ databases">
        <title>Genome of Phaeodactylibacter luteus.</title>
        <authorList>
            <person name="Bowman J.P."/>
        </authorList>
    </citation>
    <scope>NUCLEOTIDE SEQUENCE [LARGE SCALE GENOMIC DNA]</scope>
    <source>
        <strain evidence="1 2">KCTC 42180</strain>
    </source>
</reference>
<gene>
    <name evidence="1" type="ORF">FRY97_15880</name>
</gene>
<dbReference type="AlphaFoldDB" id="A0A5C6RK19"/>
<proteinExistence type="predicted"/>
<organism evidence="1 2">
    <name type="scientific">Phaeodactylibacter luteus</name>
    <dbReference type="NCBI Taxonomy" id="1564516"/>
    <lineage>
        <taxon>Bacteria</taxon>
        <taxon>Pseudomonadati</taxon>
        <taxon>Bacteroidota</taxon>
        <taxon>Saprospiria</taxon>
        <taxon>Saprospirales</taxon>
        <taxon>Haliscomenobacteraceae</taxon>
        <taxon>Phaeodactylibacter</taxon>
    </lineage>
</organism>
<dbReference type="RefSeq" id="WP_147168548.1">
    <property type="nucleotide sequence ID" value="NZ_VOOR01000038.1"/>
</dbReference>